<dbReference type="NCBIfam" id="TIGR00513">
    <property type="entry name" value="accA"/>
    <property type="match status" value="1"/>
</dbReference>
<keyword evidence="4 10" id="KW-0547">Nucleotide-binding</keyword>
<dbReference type="NCBIfam" id="NF041504">
    <property type="entry name" value="AccA_sub"/>
    <property type="match status" value="1"/>
</dbReference>
<name>A0A9D8KDM3_9DELT</name>
<keyword evidence="5 10" id="KW-0276">Fatty acid metabolism</keyword>
<dbReference type="NCBIfam" id="NF004344">
    <property type="entry name" value="PRK05724.1"/>
    <property type="match status" value="1"/>
</dbReference>
<evidence type="ECO:0000256" key="6">
    <source>
        <dbReference type="ARBA" id="ARBA00022840"/>
    </source>
</evidence>
<keyword evidence="7 10" id="KW-0443">Lipid metabolism</keyword>
<comment type="similarity">
    <text evidence="10">Belongs to the AccA family.</text>
</comment>
<proteinExistence type="inferred from homology"/>
<evidence type="ECO:0000256" key="7">
    <source>
        <dbReference type="ARBA" id="ARBA00023098"/>
    </source>
</evidence>
<dbReference type="HAMAP" id="MF_00823">
    <property type="entry name" value="AcetylCoA_CT_alpha"/>
    <property type="match status" value="1"/>
</dbReference>
<evidence type="ECO:0000256" key="1">
    <source>
        <dbReference type="ARBA" id="ARBA00004956"/>
    </source>
</evidence>
<evidence type="ECO:0000256" key="3">
    <source>
        <dbReference type="ARBA" id="ARBA00022679"/>
    </source>
</evidence>
<feature type="coiled-coil region" evidence="11">
    <location>
        <begin position="10"/>
        <end position="49"/>
    </location>
</feature>
<evidence type="ECO:0000256" key="11">
    <source>
        <dbReference type="SAM" id="Coils"/>
    </source>
</evidence>
<dbReference type="AlphaFoldDB" id="A0A9D8KDM3"/>
<keyword evidence="8 10" id="KW-0275">Fatty acid biosynthesis</keyword>
<dbReference type="InterPro" id="IPR029045">
    <property type="entry name" value="ClpP/crotonase-like_dom_sf"/>
</dbReference>
<dbReference type="PRINTS" id="PR01069">
    <property type="entry name" value="ACCCTRFRASEA"/>
</dbReference>
<keyword evidence="11" id="KW-0175">Coiled coil</keyword>
<dbReference type="GO" id="GO:2001295">
    <property type="term" value="P:malonyl-CoA biosynthetic process"/>
    <property type="evidence" value="ECO:0007669"/>
    <property type="project" value="UniProtKB-UniRule"/>
</dbReference>
<evidence type="ECO:0000256" key="9">
    <source>
        <dbReference type="ARBA" id="ARBA00049152"/>
    </source>
</evidence>
<dbReference type="PANTHER" id="PTHR42853">
    <property type="entry name" value="ACETYL-COENZYME A CARBOXYLASE CARBOXYL TRANSFERASE SUBUNIT ALPHA"/>
    <property type="match status" value="1"/>
</dbReference>
<comment type="subcellular location">
    <subcellularLocation>
        <location evidence="10">Cytoplasm</location>
    </subcellularLocation>
</comment>
<dbReference type="Proteomes" id="UP000809273">
    <property type="component" value="Unassembled WGS sequence"/>
</dbReference>
<dbReference type="PANTHER" id="PTHR42853:SF3">
    <property type="entry name" value="ACETYL-COENZYME A CARBOXYLASE CARBOXYL TRANSFERASE SUBUNIT ALPHA, CHLOROPLASTIC"/>
    <property type="match status" value="1"/>
</dbReference>
<reference evidence="13" key="1">
    <citation type="journal article" date="2021" name="Environ. Microbiol.">
        <title>Genomic characterization of three novel Desulfobacterota classes expand the metabolic and phylogenetic diversity of the phylum.</title>
        <authorList>
            <person name="Murphy C.L."/>
            <person name="Biggerstaff J."/>
            <person name="Eichhorn A."/>
            <person name="Ewing E."/>
            <person name="Shahan R."/>
            <person name="Soriano D."/>
            <person name="Stewart S."/>
            <person name="VanMol K."/>
            <person name="Walker R."/>
            <person name="Walters P."/>
            <person name="Elshahed M.S."/>
            <person name="Youssef N.H."/>
        </authorList>
    </citation>
    <scope>NUCLEOTIDE SEQUENCE</scope>
    <source>
        <strain evidence="13">Zod_Metabat.24</strain>
    </source>
</reference>
<evidence type="ECO:0000256" key="2">
    <source>
        <dbReference type="ARBA" id="ARBA00022516"/>
    </source>
</evidence>
<evidence type="ECO:0000313" key="14">
    <source>
        <dbReference type="Proteomes" id="UP000809273"/>
    </source>
</evidence>
<feature type="domain" description="CoA carboxyltransferase C-terminal" evidence="12">
    <location>
        <begin position="38"/>
        <end position="292"/>
    </location>
</feature>
<dbReference type="GO" id="GO:0016743">
    <property type="term" value="F:carboxyl- or carbamoyltransferase activity"/>
    <property type="evidence" value="ECO:0007669"/>
    <property type="project" value="UniProtKB-UniRule"/>
</dbReference>
<dbReference type="GO" id="GO:0005524">
    <property type="term" value="F:ATP binding"/>
    <property type="evidence" value="ECO:0007669"/>
    <property type="project" value="UniProtKB-KW"/>
</dbReference>
<gene>
    <name evidence="10" type="primary">accA</name>
    <name evidence="13" type="ORF">JW984_03845</name>
</gene>
<dbReference type="GO" id="GO:0009317">
    <property type="term" value="C:acetyl-CoA carboxylase complex"/>
    <property type="evidence" value="ECO:0007669"/>
    <property type="project" value="InterPro"/>
</dbReference>
<dbReference type="InterPro" id="IPR011763">
    <property type="entry name" value="COA_CT_C"/>
</dbReference>
<keyword evidence="13" id="KW-0436">Ligase</keyword>
<comment type="subunit">
    <text evidence="10">Acetyl-CoA carboxylase is a heterohexamer composed of biotin carboxyl carrier protein (AccB), biotin carboxylase (AccC) and two subunits each of ACCase subunit alpha (AccA) and ACCase subunit beta (AccD).</text>
</comment>
<comment type="function">
    <text evidence="10">Component of the acetyl coenzyme A carboxylase (ACC) complex. First, biotin carboxylase catalyzes the carboxylation of biotin on its carrier protein (BCCP) and then the CO(2) group is transferred by the carboxyltransferase to acetyl-CoA to form malonyl-CoA.</text>
</comment>
<comment type="catalytic activity">
    <reaction evidence="9 10">
        <text>N(6)-carboxybiotinyl-L-lysyl-[protein] + acetyl-CoA = N(6)-biotinyl-L-lysyl-[protein] + malonyl-CoA</text>
        <dbReference type="Rhea" id="RHEA:54728"/>
        <dbReference type="Rhea" id="RHEA-COMP:10505"/>
        <dbReference type="Rhea" id="RHEA-COMP:10506"/>
        <dbReference type="ChEBI" id="CHEBI:57288"/>
        <dbReference type="ChEBI" id="CHEBI:57384"/>
        <dbReference type="ChEBI" id="CHEBI:83144"/>
        <dbReference type="ChEBI" id="CHEBI:83145"/>
        <dbReference type="EC" id="2.1.3.15"/>
    </reaction>
</comment>
<evidence type="ECO:0000256" key="5">
    <source>
        <dbReference type="ARBA" id="ARBA00022832"/>
    </source>
</evidence>
<dbReference type="EMBL" id="JAFGIX010000019">
    <property type="protein sequence ID" value="MBN1572310.1"/>
    <property type="molecule type" value="Genomic_DNA"/>
</dbReference>
<keyword evidence="3 10" id="KW-0808">Transferase</keyword>
<sequence>MNEVKFDRSIRELTRKINEIKKTADNLDGSKISGNVRDLQERAKRLEEDYYLKGDRWMKVEISRHDKRPQMLDYISRIFDGFLELKGDRLYGNDRAVVGGLSRLDEIGVMVIGNHKGRGLKERLERNFGMPHPEGYRKAIRLMKLAERFGIPLITMIDTPGAYPGVEAEERGQSEAIASCMYTMMRLKVPIISVVLGEGGSGGALALGISDRVLMMENANYSVVSPEACASILWKDRKMKKQAAEALKSTAKDNLENGLIDEIVPEPLGGAHRSHKEAADALYGVLRRHLAELLDMDVDRLLKNRYERFRDIGVFSL</sequence>
<dbReference type="Gene3D" id="3.90.226.10">
    <property type="entry name" value="2-enoyl-CoA Hydratase, Chain A, domain 1"/>
    <property type="match status" value="1"/>
</dbReference>
<comment type="pathway">
    <text evidence="1 10">Lipid metabolism; malonyl-CoA biosynthesis; malonyl-CoA from acetyl-CoA: step 1/1.</text>
</comment>
<comment type="caution">
    <text evidence="13">The sequence shown here is derived from an EMBL/GenBank/DDBJ whole genome shotgun (WGS) entry which is preliminary data.</text>
</comment>
<evidence type="ECO:0000313" key="13">
    <source>
        <dbReference type="EMBL" id="MBN1572310.1"/>
    </source>
</evidence>
<evidence type="ECO:0000256" key="8">
    <source>
        <dbReference type="ARBA" id="ARBA00023160"/>
    </source>
</evidence>
<dbReference type="SUPFAM" id="SSF52096">
    <property type="entry name" value="ClpP/crotonase"/>
    <property type="match status" value="1"/>
</dbReference>
<keyword evidence="6 10" id="KW-0067">ATP-binding</keyword>
<keyword evidence="2 10" id="KW-0444">Lipid biosynthesis</keyword>
<keyword evidence="10" id="KW-0963">Cytoplasm</keyword>
<protein>
    <recommendedName>
        <fullName evidence="10">Acetyl-coenzyme A carboxylase carboxyl transferase subunit alpha</fullName>
        <shortName evidence="10">ACCase subunit alpha</shortName>
        <shortName evidence="10">Acetyl-CoA carboxylase carboxyltransferase subunit alpha</shortName>
        <ecNumber evidence="10">2.1.3.15</ecNumber>
    </recommendedName>
</protein>
<organism evidence="13 14">
    <name type="scientific">Candidatus Zymogenus saltonus</name>
    <dbReference type="NCBI Taxonomy" id="2844893"/>
    <lineage>
        <taxon>Bacteria</taxon>
        <taxon>Deltaproteobacteria</taxon>
        <taxon>Candidatus Zymogenia</taxon>
        <taxon>Candidatus Zymogeniales</taxon>
        <taxon>Candidatus Zymogenaceae</taxon>
        <taxon>Candidatus Zymogenus</taxon>
    </lineage>
</organism>
<dbReference type="GO" id="GO:0003989">
    <property type="term" value="F:acetyl-CoA carboxylase activity"/>
    <property type="evidence" value="ECO:0007669"/>
    <property type="project" value="InterPro"/>
</dbReference>
<dbReference type="PROSITE" id="PS50989">
    <property type="entry name" value="COA_CT_CTER"/>
    <property type="match status" value="1"/>
</dbReference>
<dbReference type="EC" id="2.1.3.15" evidence="10"/>
<accession>A0A9D8KDM3</accession>
<dbReference type="GO" id="GO:0006633">
    <property type="term" value="P:fatty acid biosynthetic process"/>
    <property type="evidence" value="ECO:0007669"/>
    <property type="project" value="UniProtKB-KW"/>
</dbReference>
<dbReference type="InterPro" id="IPR001095">
    <property type="entry name" value="Acetyl_CoA_COase_a_su"/>
</dbReference>
<evidence type="ECO:0000256" key="10">
    <source>
        <dbReference type="HAMAP-Rule" id="MF_00823"/>
    </source>
</evidence>
<reference evidence="13" key="2">
    <citation type="submission" date="2021-01" db="EMBL/GenBank/DDBJ databases">
        <authorList>
            <person name="Hahn C.R."/>
            <person name="Youssef N.H."/>
            <person name="Elshahed M."/>
        </authorList>
    </citation>
    <scope>NUCLEOTIDE SEQUENCE</scope>
    <source>
        <strain evidence="13">Zod_Metabat.24</strain>
    </source>
</reference>
<evidence type="ECO:0000256" key="4">
    <source>
        <dbReference type="ARBA" id="ARBA00022741"/>
    </source>
</evidence>
<evidence type="ECO:0000259" key="12">
    <source>
        <dbReference type="PROSITE" id="PS50989"/>
    </source>
</evidence>
<dbReference type="Pfam" id="PF03255">
    <property type="entry name" value="ACCA"/>
    <property type="match status" value="1"/>
</dbReference>